<evidence type="ECO:0000259" key="2">
    <source>
        <dbReference type="Pfam" id="PF00149"/>
    </source>
</evidence>
<feature type="transmembrane region" description="Helical" evidence="1">
    <location>
        <begin position="103"/>
        <end position="123"/>
    </location>
</feature>
<dbReference type="InterPro" id="IPR051158">
    <property type="entry name" value="Metallophosphoesterase_sf"/>
</dbReference>
<organism evidence="3 4">
    <name type="scientific">Alteribacter lacisalsi</name>
    <dbReference type="NCBI Taxonomy" id="2045244"/>
    <lineage>
        <taxon>Bacteria</taxon>
        <taxon>Bacillati</taxon>
        <taxon>Bacillota</taxon>
        <taxon>Bacilli</taxon>
        <taxon>Bacillales</taxon>
        <taxon>Bacillaceae</taxon>
        <taxon>Alteribacter</taxon>
    </lineage>
</organism>
<keyword evidence="1" id="KW-0472">Membrane</keyword>
<protein>
    <submittedName>
        <fullName evidence="3">Phosphoesterase</fullName>
    </submittedName>
</protein>
<dbReference type="InterPro" id="IPR029052">
    <property type="entry name" value="Metallo-depent_PP-like"/>
</dbReference>
<feature type="domain" description="Calcineurin-like phosphoesterase" evidence="2">
    <location>
        <begin position="147"/>
        <end position="310"/>
    </location>
</feature>
<dbReference type="RefSeq" id="WP_110521488.1">
    <property type="nucleotide sequence ID" value="NZ_PDOF01000003.1"/>
</dbReference>
<keyword evidence="4" id="KW-1185">Reference proteome</keyword>
<feature type="transmembrane region" description="Helical" evidence="1">
    <location>
        <begin position="67"/>
        <end position="97"/>
    </location>
</feature>
<sequence length="371" mass="41752">MKAWLFFTAFLLIYSALTFYLGWNIWVWLQSWTDIHSPLLFSAAVTLSAFGYMLGRMHRVLAFLKIIGVYWMILFQYGLLLFPAAGLIVLILGLFGFSPEHTVFWTGAAAAFTLAVIFTVGTYQAYIPVTRHYTISIPKDGGTFDRIRIGAASDMHFGTLSGIGHLKRLRTELNKLKPDLIVFPGDIIDDSPDVFQKRNMGAVMKEITAPLGVYGILGNHEYYGRKKEEIIEEMQTSGVTMLLDEHVLAGNSIYLAGRRDRTEKDRLSASEMTSGLHLDKPVILLDHQPYELDKAREAGADLMISGHTHRGQMWPNNWITQKMYENDWGYLKKGTLHSIVSSGFGFWGPPLRIGSRSEVVCIDITFTGKNA</sequence>
<dbReference type="Gene3D" id="3.60.21.10">
    <property type="match status" value="1"/>
</dbReference>
<dbReference type="CDD" id="cd07385">
    <property type="entry name" value="MPP_YkuE_C"/>
    <property type="match status" value="1"/>
</dbReference>
<evidence type="ECO:0000313" key="4">
    <source>
        <dbReference type="Proteomes" id="UP000248066"/>
    </source>
</evidence>
<keyword evidence="1" id="KW-0812">Transmembrane</keyword>
<dbReference type="EMBL" id="PDOF01000003">
    <property type="protein sequence ID" value="PYZ96213.1"/>
    <property type="molecule type" value="Genomic_DNA"/>
</dbReference>
<dbReference type="GO" id="GO:0016787">
    <property type="term" value="F:hydrolase activity"/>
    <property type="evidence" value="ECO:0007669"/>
    <property type="project" value="InterPro"/>
</dbReference>
<dbReference type="InterPro" id="IPR004843">
    <property type="entry name" value="Calcineurin-like_PHP"/>
</dbReference>
<feature type="transmembrane region" description="Helical" evidence="1">
    <location>
        <begin position="35"/>
        <end position="55"/>
    </location>
</feature>
<evidence type="ECO:0000313" key="3">
    <source>
        <dbReference type="EMBL" id="PYZ96213.1"/>
    </source>
</evidence>
<keyword evidence="1" id="KW-1133">Transmembrane helix</keyword>
<dbReference type="PANTHER" id="PTHR31302">
    <property type="entry name" value="TRANSMEMBRANE PROTEIN WITH METALLOPHOSPHOESTERASE DOMAIN-RELATED"/>
    <property type="match status" value="1"/>
</dbReference>
<dbReference type="AlphaFoldDB" id="A0A2W0H316"/>
<accession>A0A2W0H316</accession>
<dbReference type="SUPFAM" id="SSF56300">
    <property type="entry name" value="Metallo-dependent phosphatases"/>
    <property type="match status" value="1"/>
</dbReference>
<evidence type="ECO:0000256" key="1">
    <source>
        <dbReference type="SAM" id="Phobius"/>
    </source>
</evidence>
<dbReference type="PANTHER" id="PTHR31302:SF0">
    <property type="entry name" value="TRANSMEMBRANE PROTEIN WITH METALLOPHOSPHOESTERASE DOMAIN"/>
    <property type="match status" value="1"/>
</dbReference>
<gene>
    <name evidence="3" type="ORF">CR205_17795</name>
</gene>
<dbReference type="Pfam" id="PF00149">
    <property type="entry name" value="Metallophos"/>
    <property type="match status" value="1"/>
</dbReference>
<dbReference type="Proteomes" id="UP000248066">
    <property type="component" value="Unassembled WGS sequence"/>
</dbReference>
<proteinExistence type="predicted"/>
<name>A0A2W0H316_9BACI</name>
<comment type="caution">
    <text evidence="3">The sequence shown here is derived from an EMBL/GenBank/DDBJ whole genome shotgun (WGS) entry which is preliminary data.</text>
</comment>
<reference evidence="3 4" key="1">
    <citation type="submission" date="2017-10" db="EMBL/GenBank/DDBJ databases">
        <title>Bacillus sp. nov., a halophilic bacterium isolated from a Yangshapao Lake.</title>
        <authorList>
            <person name="Wang H."/>
        </authorList>
    </citation>
    <scope>NUCLEOTIDE SEQUENCE [LARGE SCALE GENOMIC DNA]</scope>
    <source>
        <strain evidence="3 4">YSP-3</strain>
    </source>
</reference>
<feature type="transmembrane region" description="Helical" evidence="1">
    <location>
        <begin position="7"/>
        <end position="29"/>
    </location>
</feature>
<dbReference type="OrthoDB" id="9780884at2"/>